<accession>A0A518CWI2</accession>
<proteinExistence type="predicted"/>
<name>A0A518CWI2_9BACT</name>
<feature type="signal peptide" evidence="1">
    <location>
        <begin position="1"/>
        <end position="24"/>
    </location>
</feature>
<gene>
    <name evidence="2" type="ORF">Pla163_06900</name>
</gene>
<evidence type="ECO:0000256" key="1">
    <source>
        <dbReference type="SAM" id="SignalP"/>
    </source>
</evidence>
<evidence type="ECO:0000313" key="3">
    <source>
        <dbReference type="Proteomes" id="UP000319342"/>
    </source>
</evidence>
<evidence type="ECO:0000313" key="2">
    <source>
        <dbReference type="EMBL" id="QDU83591.1"/>
    </source>
</evidence>
<keyword evidence="3" id="KW-1185">Reference proteome</keyword>
<feature type="chain" id="PRO_5021960659" evidence="1">
    <location>
        <begin position="25"/>
        <end position="520"/>
    </location>
</feature>
<dbReference type="AlphaFoldDB" id="A0A518CWI2"/>
<organism evidence="2 3">
    <name type="scientific">Rohdeia mirabilis</name>
    <dbReference type="NCBI Taxonomy" id="2528008"/>
    <lineage>
        <taxon>Bacteria</taxon>
        <taxon>Pseudomonadati</taxon>
        <taxon>Planctomycetota</taxon>
        <taxon>Planctomycetia</taxon>
        <taxon>Planctomycetia incertae sedis</taxon>
        <taxon>Rohdeia</taxon>
    </lineage>
</organism>
<dbReference type="RefSeq" id="WP_145183563.1">
    <property type="nucleotide sequence ID" value="NZ_CP036290.1"/>
</dbReference>
<dbReference type="OrthoDB" id="1195661at2"/>
<dbReference type="Proteomes" id="UP000319342">
    <property type="component" value="Chromosome"/>
</dbReference>
<reference evidence="2 3" key="1">
    <citation type="submission" date="2019-02" db="EMBL/GenBank/DDBJ databases">
        <title>Deep-cultivation of Planctomycetes and their phenomic and genomic characterization uncovers novel biology.</title>
        <authorList>
            <person name="Wiegand S."/>
            <person name="Jogler M."/>
            <person name="Boedeker C."/>
            <person name="Pinto D."/>
            <person name="Vollmers J."/>
            <person name="Rivas-Marin E."/>
            <person name="Kohn T."/>
            <person name="Peeters S.H."/>
            <person name="Heuer A."/>
            <person name="Rast P."/>
            <person name="Oberbeckmann S."/>
            <person name="Bunk B."/>
            <person name="Jeske O."/>
            <person name="Meyerdierks A."/>
            <person name="Storesund J.E."/>
            <person name="Kallscheuer N."/>
            <person name="Luecker S."/>
            <person name="Lage O.M."/>
            <person name="Pohl T."/>
            <person name="Merkel B.J."/>
            <person name="Hornburger P."/>
            <person name="Mueller R.-W."/>
            <person name="Bruemmer F."/>
            <person name="Labrenz M."/>
            <person name="Spormann A.M."/>
            <person name="Op den Camp H."/>
            <person name="Overmann J."/>
            <person name="Amann R."/>
            <person name="Jetten M.S.M."/>
            <person name="Mascher T."/>
            <person name="Medema M.H."/>
            <person name="Devos D.P."/>
            <person name="Kaster A.-K."/>
            <person name="Ovreas L."/>
            <person name="Rohde M."/>
            <person name="Galperin M.Y."/>
            <person name="Jogler C."/>
        </authorList>
    </citation>
    <scope>NUCLEOTIDE SEQUENCE [LARGE SCALE GENOMIC DNA]</scope>
    <source>
        <strain evidence="2 3">Pla163</strain>
    </source>
</reference>
<keyword evidence="1" id="KW-0732">Signal</keyword>
<protein>
    <submittedName>
        <fullName evidence="2">Uncharacterized protein</fullName>
    </submittedName>
</protein>
<sequence length="520" mass="56600" precursor="true">MRPFPQWFLLLGLLLAAAAPPAAAQDLELVPQRTRWRLSLEHADPQGTDELGLLGLHYDVFDPLSRFPDAYLGLGAYAGVWGDRGGYLALGVEGGWRLPLKNDWAFETALFVGGGGSDFGDDGNGLVLRPHVALEAPLNRAWAWRMEVAYAASPGGDLDGLQLALGFSGTRQFLTSDYSAFELDPLAPSELNREPLRLEPSLLYFDPSSGTRRSFGQSNSFTMLGVRTHHALGRNIYLPIEYAAAVGGDAGGYRQVMFGIGEWGPRFTPHVWGVKEVLVGAGGGGGYDTGGGALVQINAGLEFPLKNDWSASIKGGYLTAIDGNFDGWTLQAAASWSPSFYSTSRDFDLERFYDEGLSEDDAMLDEYIVSLRHKSISIAGDVRDANGNQLDDGLQLIGLGLQRQIVEDLDVEINTFTAWDGDVGGYHELGLGLRYRLDVLQPWQSTGQFYLKYQLGSAGGGVDNRSGLFHEVGAGWRFTPSEGLWVAAEMARIESDRGSFGGDVIGLHFEWAFSRPRVTR</sequence>
<dbReference type="EMBL" id="CP036290">
    <property type="protein sequence ID" value="QDU83591.1"/>
    <property type="molecule type" value="Genomic_DNA"/>
</dbReference>